<organism evidence="2 3">
    <name type="scientific">Pseudopithomyces chartarum</name>
    <dbReference type="NCBI Taxonomy" id="1892770"/>
    <lineage>
        <taxon>Eukaryota</taxon>
        <taxon>Fungi</taxon>
        <taxon>Dikarya</taxon>
        <taxon>Ascomycota</taxon>
        <taxon>Pezizomycotina</taxon>
        <taxon>Dothideomycetes</taxon>
        <taxon>Pleosporomycetidae</taxon>
        <taxon>Pleosporales</taxon>
        <taxon>Massarineae</taxon>
        <taxon>Didymosphaeriaceae</taxon>
        <taxon>Pseudopithomyces</taxon>
    </lineage>
</organism>
<dbReference type="AlphaFoldDB" id="A0AAN6M078"/>
<dbReference type="Proteomes" id="UP001280581">
    <property type="component" value="Unassembled WGS sequence"/>
</dbReference>
<gene>
    <name evidence="2" type="ORF">GRF29_28g1840628</name>
</gene>
<dbReference type="EMBL" id="WVTA01000004">
    <property type="protein sequence ID" value="KAK3214030.1"/>
    <property type="molecule type" value="Genomic_DNA"/>
</dbReference>
<feature type="region of interest" description="Disordered" evidence="1">
    <location>
        <begin position="1"/>
        <end position="49"/>
    </location>
</feature>
<evidence type="ECO:0000256" key="1">
    <source>
        <dbReference type="SAM" id="MobiDB-lite"/>
    </source>
</evidence>
<feature type="compositionally biased region" description="Pro residues" evidence="1">
    <location>
        <begin position="20"/>
        <end position="42"/>
    </location>
</feature>
<name>A0AAN6M078_9PLEO</name>
<protein>
    <submittedName>
        <fullName evidence="2">Uncharacterized protein</fullName>
    </submittedName>
</protein>
<accession>A0AAN6M078</accession>
<evidence type="ECO:0000313" key="2">
    <source>
        <dbReference type="EMBL" id="KAK3214030.1"/>
    </source>
</evidence>
<comment type="caution">
    <text evidence="2">The sequence shown here is derived from an EMBL/GenBank/DDBJ whole genome shotgun (WGS) entry which is preliminary data.</text>
</comment>
<proteinExistence type="predicted"/>
<reference evidence="2 3" key="1">
    <citation type="submission" date="2021-02" db="EMBL/GenBank/DDBJ databases">
        <title>Genome assembly of Pseudopithomyces chartarum.</title>
        <authorList>
            <person name="Jauregui R."/>
            <person name="Singh J."/>
            <person name="Voisey C."/>
        </authorList>
    </citation>
    <scope>NUCLEOTIDE SEQUENCE [LARGE SCALE GENOMIC DNA]</scope>
    <source>
        <strain evidence="2 3">AGR01</strain>
    </source>
</reference>
<keyword evidence="3" id="KW-1185">Reference proteome</keyword>
<feature type="compositionally biased region" description="Low complexity" evidence="1">
    <location>
        <begin position="195"/>
        <end position="221"/>
    </location>
</feature>
<feature type="compositionally biased region" description="Basic residues" evidence="1">
    <location>
        <begin position="1"/>
        <end position="11"/>
    </location>
</feature>
<evidence type="ECO:0000313" key="3">
    <source>
        <dbReference type="Proteomes" id="UP001280581"/>
    </source>
</evidence>
<feature type="region of interest" description="Disordered" evidence="1">
    <location>
        <begin position="147"/>
        <end position="241"/>
    </location>
</feature>
<sequence length="333" mass="37266">MAIFSRSKKATKAVEEPQNNPTPDPVMIPPPPPPNRPPPSSPIDPTKPALTVTAEEVRARIAANRRRQSDIIRSTAVKAYTHSRTVSDCSLPGSGWQTHRMQEHKTIQAILRDMPIHEAELLPPPLVVSERVTLSRRRSEEDFHAYANPRAVPLPPIKTQALSPPPRNRSRKLTKTKPGSPLSTEFTIPDDEYFSGSSRNSARNSASTSNSETSSATSTSSIFNERIEKHTSKVPNFSRPTMAHKREAELPKLDISLPYSVKVEGVEEEVKTAKSLIPTWRYEDFKTENELPMAVTTIPPSHTRNKSWGQAHVRKSSFGTIKFRRRNLSVSEF</sequence>